<evidence type="ECO:0000256" key="1">
    <source>
        <dbReference type="SAM" id="MobiDB-lite"/>
    </source>
</evidence>
<gene>
    <name evidence="3" type="ORF">CLV72_1011195</name>
</gene>
<dbReference type="OrthoDB" id="3542447at2"/>
<keyword evidence="2" id="KW-0812">Transmembrane</keyword>
<protein>
    <submittedName>
        <fullName evidence="3">Uncharacterized protein</fullName>
    </submittedName>
</protein>
<feature type="transmembrane region" description="Helical" evidence="2">
    <location>
        <begin position="75"/>
        <end position="93"/>
    </location>
</feature>
<name>A0A2T0QFA1_9ACTN</name>
<evidence type="ECO:0000256" key="2">
    <source>
        <dbReference type="SAM" id="Phobius"/>
    </source>
</evidence>
<feature type="transmembrane region" description="Helical" evidence="2">
    <location>
        <begin position="50"/>
        <end position="69"/>
    </location>
</feature>
<evidence type="ECO:0000313" key="3">
    <source>
        <dbReference type="EMBL" id="PRY02592.1"/>
    </source>
</evidence>
<reference evidence="3 4" key="1">
    <citation type="submission" date="2018-03" db="EMBL/GenBank/DDBJ databases">
        <title>Genomic Encyclopedia of Archaeal and Bacterial Type Strains, Phase II (KMG-II): from individual species to whole genera.</title>
        <authorList>
            <person name="Goeker M."/>
        </authorList>
    </citation>
    <scope>NUCLEOTIDE SEQUENCE [LARGE SCALE GENOMIC DNA]</scope>
    <source>
        <strain evidence="3 4">DSM 45601</strain>
    </source>
</reference>
<proteinExistence type="predicted"/>
<dbReference type="AlphaFoldDB" id="A0A2T0QFA1"/>
<sequence>MSRFEDMSERRKGPETEKDLPGRAATGSGEQPRPHMIGPSGSPHGSLRSWLLVAVVIAAFVAGGIALIINAWWLFWTAAAIVVLSVPAGKLIGIMEDTVERP</sequence>
<keyword evidence="2" id="KW-0472">Membrane</keyword>
<comment type="caution">
    <text evidence="3">The sequence shown here is derived from an EMBL/GenBank/DDBJ whole genome shotgun (WGS) entry which is preliminary data.</text>
</comment>
<keyword evidence="2" id="KW-1133">Transmembrane helix</keyword>
<dbReference type="Proteomes" id="UP000237846">
    <property type="component" value="Unassembled WGS sequence"/>
</dbReference>
<evidence type="ECO:0000313" key="4">
    <source>
        <dbReference type="Proteomes" id="UP000237846"/>
    </source>
</evidence>
<dbReference type="EMBL" id="PVZC01000001">
    <property type="protein sequence ID" value="PRY02592.1"/>
    <property type="molecule type" value="Genomic_DNA"/>
</dbReference>
<dbReference type="RefSeq" id="WP_106240423.1">
    <property type="nucleotide sequence ID" value="NZ_PVZC01000001.1"/>
</dbReference>
<feature type="compositionally biased region" description="Basic and acidic residues" evidence="1">
    <location>
        <begin position="1"/>
        <end position="21"/>
    </location>
</feature>
<keyword evidence="4" id="KW-1185">Reference proteome</keyword>
<accession>A0A2T0QFA1</accession>
<feature type="region of interest" description="Disordered" evidence="1">
    <location>
        <begin position="1"/>
        <end position="44"/>
    </location>
</feature>
<organism evidence="3 4">
    <name type="scientific">Allonocardiopsis opalescens</name>
    <dbReference type="NCBI Taxonomy" id="1144618"/>
    <lineage>
        <taxon>Bacteria</taxon>
        <taxon>Bacillati</taxon>
        <taxon>Actinomycetota</taxon>
        <taxon>Actinomycetes</taxon>
        <taxon>Streptosporangiales</taxon>
        <taxon>Allonocardiopsis</taxon>
    </lineage>
</organism>